<evidence type="ECO:0000313" key="2">
    <source>
        <dbReference type="EMBL" id="GIY75716.1"/>
    </source>
</evidence>
<feature type="region of interest" description="Disordered" evidence="1">
    <location>
        <begin position="108"/>
        <end position="130"/>
    </location>
</feature>
<proteinExistence type="predicted"/>
<gene>
    <name evidence="2" type="ORF">CEXT_567911</name>
</gene>
<accession>A0AAV4VZI3</accession>
<evidence type="ECO:0000256" key="1">
    <source>
        <dbReference type="SAM" id="MobiDB-lite"/>
    </source>
</evidence>
<dbReference type="Proteomes" id="UP001054945">
    <property type="component" value="Unassembled WGS sequence"/>
</dbReference>
<evidence type="ECO:0000313" key="3">
    <source>
        <dbReference type="Proteomes" id="UP001054945"/>
    </source>
</evidence>
<protein>
    <submittedName>
        <fullName evidence="2">Uncharacterized protein</fullName>
    </submittedName>
</protein>
<sequence>MLKIHLAAFYANDLNSQVAVIEILITAGTKQRPISWLCINFLSPWQNWRTSVSFTTILSTLSVRTVETCEKQKLAKPAHTHTKKKNKSCHASCFKKSLTWKLNIANQGPINYQPSRQSSERPGNTPNGGN</sequence>
<dbReference type="EMBL" id="BPLR01015380">
    <property type="protein sequence ID" value="GIY75716.1"/>
    <property type="molecule type" value="Genomic_DNA"/>
</dbReference>
<comment type="caution">
    <text evidence="2">The sequence shown here is derived from an EMBL/GenBank/DDBJ whole genome shotgun (WGS) entry which is preliminary data.</text>
</comment>
<organism evidence="2 3">
    <name type="scientific">Caerostris extrusa</name>
    <name type="common">Bark spider</name>
    <name type="synonym">Caerostris bankana</name>
    <dbReference type="NCBI Taxonomy" id="172846"/>
    <lineage>
        <taxon>Eukaryota</taxon>
        <taxon>Metazoa</taxon>
        <taxon>Ecdysozoa</taxon>
        <taxon>Arthropoda</taxon>
        <taxon>Chelicerata</taxon>
        <taxon>Arachnida</taxon>
        <taxon>Araneae</taxon>
        <taxon>Araneomorphae</taxon>
        <taxon>Entelegynae</taxon>
        <taxon>Araneoidea</taxon>
        <taxon>Araneidae</taxon>
        <taxon>Caerostris</taxon>
    </lineage>
</organism>
<name>A0AAV4VZI3_CAEEX</name>
<keyword evidence="3" id="KW-1185">Reference proteome</keyword>
<dbReference type="AlphaFoldDB" id="A0AAV4VZI3"/>
<reference evidence="2 3" key="1">
    <citation type="submission" date="2021-06" db="EMBL/GenBank/DDBJ databases">
        <title>Caerostris extrusa draft genome.</title>
        <authorList>
            <person name="Kono N."/>
            <person name="Arakawa K."/>
        </authorList>
    </citation>
    <scope>NUCLEOTIDE SEQUENCE [LARGE SCALE GENOMIC DNA]</scope>
</reference>